<protein>
    <recommendedName>
        <fullName evidence="4">Zinc-dependent peptidase</fullName>
    </recommendedName>
</protein>
<dbReference type="InterPro" id="IPR024079">
    <property type="entry name" value="MetalloPept_cat_dom_sf"/>
</dbReference>
<keyword evidence="1" id="KW-0812">Transmembrane</keyword>
<comment type="caution">
    <text evidence="2">The sequence shown here is derived from an EMBL/GenBank/DDBJ whole genome shotgun (WGS) entry which is preliminary data.</text>
</comment>
<reference evidence="2 3" key="1">
    <citation type="journal article" date="2014" name="Genome Announc.">
        <title>Draft Genome Sequences of Marine Flavobacterium Nonlabens Strains NR17, NR24, NR27, NR32, NR33, and Ara13.</title>
        <authorList>
            <person name="Nakanishi M."/>
            <person name="Meirelles P."/>
            <person name="Suzuki R."/>
            <person name="Takatani N."/>
            <person name="Mino S."/>
            <person name="Suda W."/>
            <person name="Oshima K."/>
            <person name="Hattori M."/>
            <person name="Ohkuma M."/>
            <person name="Hosokawa M."/>
            <person name="Miyashita K."/>
            <person name="Thompson F.L."/>
            <person name="Niwa A."/>
            <person name="Sawabe T."/>
            <person name="Sawabe T."/>
        </authorList>
    </citation>
    <scope>NUCLEOTIDE SEQUENCE [LARGE SCALE GENOMIC DNA]</scope>
    <source>
        <strain evidence="3">JCM19296</strain>
    </source>
</reference>
<accession>A0A081DAM3</accession>
<dbReference type="PANTHER" id="PTHR30164:SF2">
    <property type="entry name" value="PROTEIN MTFA"/>
    <property type="match status" value="1"/>
</dbReference>
<dbReference type="GO" id="GO:0005829">
    <property type="term" value="C:cytosol"/>
    <property type="evidence" value="ECO:0007669"/>
    <property type="project" value="TreeGrafter"/>
</dbReference>
<dbReference type="CDD" id="cd20170">
    <property type="entry name" value="Peptidase_M90-like"/>
    <property type="match status" value="1"/>
</dbReference>
<dbReference type="EMBL" id="BBLG01000003">
    <property type="protein sequence ID" value="GAK75969.1"/>
    <property type="molecule type" value="Genomic_DNA"/>
</dbReference>
<dbReference type="InterPro" id="IPR010384">
    <property type="entry name" value="MtfA_fam"/>
</dbReference>
<dbReference type="PANTHER" id="PTHR30164">
    <property type="entry name" value="MTFA PEPTIDASE"/>
    <property type="match status" value="1"/>
</dbReference>
<evidence type="ECO:0008006" key="4">
    <source>
        <dbReference type="Google" id="ProtNLM"/>
    </source>
</evidence>
<dbReference type="Pfam" id="PF06167">
    <property type="entry name" value="Peptidase_M90"/>
    <property type="match status" value="1"/>
</dbReference>
<organism evidence="2 3">
    <name type="scientific">Nonlabens ulvanivorans</name>
    <name type="common">Persicivirga ulvanivorans</name>
    <dbReference type="NCBI Taxonomy" id="906888"/>
    <lineage>
        <taxon>Bacteria</taxon>
        <taxon>Pseudomonadati</taxon>
        <taxon>Bacteroidota</taxon>
        <taxon>Flavobacteriia</taxon>
        <taxon>Flavobacteriales</taxon>
        <taxon>Flavobacteriaceae</taxon>
        <taxon>Nonlabens</taxon>
    </lineage>
</organism>
<evidence type="ECO:0000256" key="1">
    <source>
        <dbReference type="SAM" id="Phobius"/>
    </source>
</evidence>
<dbReference type="Gene3D" id="3.40.390.10">
    <property type="entry name" value="Collagenase (Catalytic Domain)"/>
    <property type="match status" value="1"/>
</dbReference>
<evidence type="ECO:0000313" key="2">
    <source>
        <dbReference type="EMBL" id="GAK75969.1"/>
    </source>
</evidence>
<sequence length="267" mass="32027">MAPYAFAAVAIGFLFFFGHLILRKLQHKNDFVWNRQPVTYRKLTLSRKRILETYPFYQQLSKKYQRQFEHRMVAFIKDKDFRHRYENQVSDAQVTYSAAVAIQLSFGRANYLYSMMNTVLFFPQAFQSPTNEAMHKGEYNPRAKVLALSWEDFLTGMAIDNDNLHLGLHEFMHVMHFESKHSTDVDSARFHKYEQKILHHIMQPEVRERLDNTKYFREYAFTNEYEFLSVLTEYFFESPADFKSGFPVLFNYLKTALLYKDEWIFEN</sequence>
<keyword evidence="1" id="KW-0472">Membrane</keyword>
<gene>
    <name evidence="2" type="ORF">JCM19296_1566</name>
</gene>
<dbReference type="GO" id="GO:0004177">
    <property type="term" value="F:aminopeptidase activity"/>
    <property type="evidence" value="ECO:0007669"/>
    <property type="project" value="TreeGrafter"/>
</dbReference>
<dbReference type="SUPFAM" id="SSF55486">
    <property type="entry name" value="Metalloproteases ('zincins'), catalytic domain"/>
    <property type="match status" value="1"/>
</dbReference>
<name>A0A081DAM3_NONUL</name>
<proteinExistence type="predicted"/>
<dbReference type="GO" id="GO:0008237">
    <property type="term" value="F:metallopeptidase activity"/>
    <property type="evidence" value="ECO:0007669"/>
    <property type="project" value="InterPro"/>
</dbReference>
<feature type="transmembrane region" description="Helical" evidence="1">
    <location>
        <begin position="6"/>
        <end position="22"/>
    </location>
</feature>
<dbReference type="AlphaFoldDB" id="A0A081DAM3"/>
<evidence type="ECO:0000313" key="3">
    <source>
        <dbReference type="Proteomes" id="UP000028980"/>
    </source>
</evidence>
<keyword evidence="1" id="KW-1133">Transmembrane helix</keyword>
<dbReference type="Proteomes" id="UP000028980">
    <property type="component" value="Unassembled WGS sequence"/>
</dbReference>